<proteinExistence type="predicted"/>
<keyword evidence="2" id="KW-1185">Reference proteome</keyword>
<evidence type="ECO:0000313" key="1">
    <source>
        <dbReference type="EMBL" id="KNZ58753.1"/>
    </source>
</evidence>
<protein>
    <submittedName>
        <fullName evidence="1">Threonine aldolase</fullName>
    </submittedName>
</protein>
<gene>
    <name evidence="1" type="ORF">VP01_1868g1</name>
</gene>
<dbReference type="AlphaFoldDB" id="A0A0L6VDD2"/>
<organism evidence="1 2">
    <name type="scientific">Puccinia sorghi</name>
    <dbReference type="NCBI Taxonomy" id="27349"/>
    <lineage>
        <taxon>Eukaryota</taxon>
        <taxon>Fungi</taxon>
        <taxon>Dikarya</taxon>
        <taxon>Basidiomycota</taxon>
        <taxon>Pucciniomycotina</taxon>
        <taxon>Pucciniomycetes</taxon>
        <taxon>Pucciniales</taxon>
        <taxon>Pucciniaceae</taxon>
        <taxon>Puccinia</taxon>
    </lineage>
</organism>
<dbReference type="EMBL" id="LAVV01006690">
    <property type="protein sequence ID" value="KNZ58753.1"/>
    <property type="molecule type" value="Genomic_DNA"/>
</dbReference>
<dbReference type="Proteomes" id="UP000037035">
    <property type="component" value="Unassembled WGS sequence"/>
</dbReference>
<comment type="caution">
    <text evidence="1">The sequence shown here is derived from an EMBL/GenBank/DDBJ whole genome shotgun (WGS) entry which is preliminary data.</text>
</comment>
<reference evidence="1 2" key="1">
    <citation type="submission" date="2015-08" db="EMBL/GenBank/DDBJ databases">
        <title>Next Generation Sequencing and Analysis of the Genome of Puccinia sorghi L Schw, the Causal Agent of Maize Common Rust.</title>
        <authorList>
            <person name="Rochi L."/>
            <person name="Burguener G."/>
            <person name="Darino M."/>
            <person name="Turjanski A."/>
            <person name="Kreff E."/>
            <person name="Dieguez M.J."/>
            <person name="Sacco F."/>
        </authorList>
    </citation>
    <scope>NUCLEOTIDE SEQUENCE [LARGE SCALE GENOMIC DNA]</scope>
    <source>
        <strain evidence="1 2">RO10H11247</strain>
    </source>
</reference>
<accession>A0A0L6VDD2</accession>
<evidence type="ECO:0000313" key="2">
    <source>
        <dbReference type="Proteomes" id="UP000037035"/>
    </source>
</evidence>
<dbReference type="VEuPathDB" id="FungiDB:VP01_1868g1"/>
<name>A0A0L6VDD2_9BASI</name>
<sequence length="63" mass="6729">MVLHQIRLSGARLIVHIQVSTEAVDELVGLVGRMKKASSGTSSASEEEDVLLSIRARPAGTRT</sequence>
<dbReference type="STRING" id="27349.A0A0L6VDD2"/>